<dbReference type="GO" id="GO:0030655">
    <property type="term" value="P:beta-lactam antibiotic catabolic process"/>
    <property type="evidence" value="ECO:0007669"/>
    <property type="project" value="InterPro"/>
</dbReference>
<dbReference type="SUPFAM" id="SSF56601">
    <property type="entry name" value="beta-lactamase/transpeptidase-like"/>
    <property type="match status" value="1"/>
</dbReference>
<dbReference type="Proteomes" id="UP000634011">
    <property type="component" value="Unassembled WGS sequence"/>
</dbReference>
<gene>
    <name evidence="5" type="primary">bla</name>
    <name evidence="5" type="ORF">H8K32_02405</name>
</gene>
<dbReference type="PANTHER" id="PTHR35333:SF3">
    <property type="entry name" value="BETA-LACTAMASE-TYPE TRANSPEPTIDASE FOLD CONTAINING PROTEIN"/>
    <property type="match status" value="1"/>
</dbReference>
<dbReference type="GO" id="GO:0046677">
    <property type="term" value="P:response to antibiotic"/>
    <property type="evidence" value="ECO:0007669"/>
    <property type="project" value="InterPro"/>
</dbReference>
<evidence type="ECO:0000259" key="4">
    <source>
        <dbReference type="Pfam" id="PF13354"/>
    </source>
</evidence>
<dbReference type="Pfam" id="PF13354">
    <property type="entry name" value="Beta-lactamase2"/>
    <property type="match status" value="1"/>
</dbReference>
<dbReference type="NCBIfam" id="NF033103">
    <property type="entry name" value="bla_class_A"/>
    <property type="match status" value="1"/>
</dbReference>
<dbReference type="PRINTS" id="PR00118">
    <property type="entry name" value="BLACTAMASEA"/>
</dbReference>
<dbReference type="PANTHER" id="PTHR35333">
    <property type="entry name" value="BETA-LACTAMASE"/>
    <property type="match status" value="1"/>
</dbReference>
<evidence type="ECO:0000313" key="5">
    <source>
        <dbReference type="EMBL" id="MBC3860938.1"/>
    </source>
</evidence>
<organism evidence="5 6">
    <name type="scientific">Undibacterium jejuense</name>
    <dbReference type="NCBI Taxonomy" id="1344949"/>
    <lineage>
        <taxon>Bacteria</taxon>
        <taxon>Pseudomonadati</taxon>
        <taxon>Pseudomonadota</taxon>
        <taxon>Betaproteobacteria</taxon>
        <taxon>Burkholderiales</taxon>
        <taxon>Oxalobacteraceae</taxon>
        <taxon>Undibacterium</taxon>
    </lineage>
</organism>
<sequence length="291" mass="31697">MILLGTLVPFFTTLPIHAQIRTEEKDKYPIEVALSELAKLENDLGGVLGVFALNTANSAQLAYRADVRFPVCSTFKVLLVSAILAHSSQVTGLLQQRIFYKQSDLVNYSPVSEKHINDGMTVAELCAAAIQYSDNSSANLLMKMLGGPGVVTAFARSIGDKEFRLDRWETELNTALAGDLRDTSTPQAMGRSLNRLLLGDVLSVEQRKQLKVWLMGNTTGATRIRAGVPADWQVGDKTGTGDFGTAHDLGVIWPPGREPVVVAIYTRLPEKDAKARSDVIASAAEIISRWL</sequence>
<feature type="domain" description="Beta-lactamase class A catalytic" evidence="4">
    <location>
        <begin position="49"/>
        <end position="266"/>
    </location>
</feature>
<proteinExistence type="inferred from homology"/>
<name>A0A923KMJ3_9BURK</name>
<evidence type="ECO:0000256" key="3">
    <source>
        <dbReference type="ARBA" id="ARBA00012865"/>
    </source>
</evidence>
<dbReference type="EC" id="3.5.2.6" evidence="3"/>
<keyword evidence="6" id="KW-1185">Reference proteome</keyword>
<comment type="catalytic activity">
    <reaction evidence="1">
        <text>a beta-lactam + H2O = a substituted beta-amino acid</text>
        <dbReference type="Rhea" id="RHEA:20401"/>
        <dbReference type="ChEBI" id="CHEBI:15377"/>
        <dbReference type="ChEBI" id="CHEBI:35627"/>
        <dbReference type="ChEBI" id="CHEBI:140347"/>
        <dbReference type="EC" id="3.5.2.6"/>
    </reaction>
</comment>
<evidence type="ECO:0000256" key="1">
    <source>
        <dbReference type="ARBA" id="ARBA00001526"/>
    </source>
</evidence>
<comment type="similarity">
    <text evidence="2">Belongs to the class-A beta-lactamase family.</text>
</comment>
<evidence type="ECO:0000256" key="2">
    <source>
        <dbReference type="ARBA" id="ARBA00009009"/>
    </source>
</evidence>
<dbReference type="Gene3D" id="3.40.710.10">
    <property type="entry name" value="DD-peptidase/beta-lactamase superfamily"/>
    <property type="match status" value="1"/>
</dbReference>
<accession>A0A923KMJ3</accession>
<dbReference type="InterPro" id="IPR012338">
    <property type="entry name" value="Beta-lactam/transpept-like"/>
</dbReference>
<dbReference type="InterPro" id="IPR045155">
    <property type="entry name" value="Beta-lactam_cat"/>
</dbReference>
<dbReference type="GO" id="GO:0008800">
    <property type="term" value="F:beta-lactamase activity"/>
    <property type="evidence" value="ECO:0007669"/>
    <property type="project" value="UniProtKB-EC"/>
</dbReference>
<comment type="caution">
    <text evidence="5">The sequence shown here is derived from an EMBL/GenBank/DDBJ whole genome shotgun (WGS) entry which is preliminary data.</text>
</comment>
<dbReference type="InterPro" id="IPR000871">
    <property type="entry name" value="Beta-lactam_class-A"/>
</dbReference>
<protein>
    <recommendedName>
        <fullName evidence="3">beta-lactamase</fullName>
        <ecNumber evidence="3">3.5.2.6</ecNumber>
    </recommendedName>
</protein>
<evidence type="ECO:0000313" key="6">
    <source>
        <dbReference type="Proteomes" id="UP000634011"/>
    </source>
</evidence>
<dbReference type="EMBL" id="JACOFV010000001">
    <property type="protein sequence ID" value="MBC3860938.1"/>
    <property type="molecule type" value="Genomic_DNA"/>
</dbReference>
<reference evidence="5" key="1">
    <citation type="submission" date="2020-08" db="EMBL/GenBank/DDBJ databases">
        <title>Novel species isolated from subtropical streams in China.</title>
        <authorList>
            <person name="Lu H."/>
        </authorList>
    </citation>
    <scope>NUCLEOTIDE SEQUENCE</scope>
    <source>
        <strain evidence="5">KACC 12607</strain>
    </source>
</reference>
<dbReference type="AlphaFoldDB" id="A0A923KMJ3"/>